<name>A0A1R3WUJ6_9RHOB</name>
<dbReference type="RefSeq" id="WP_076658786.1">
    <property type="nucleotide sequence ID" value="NZ_FTPR01000001.1"/>
</dbReference>
<keyword evidence="2" id="KW-1185">Reference proteome</keyword>
<proteinExistence type="predicted"/>
<protein>
    <submittedName>
        <fullName evidence="1">Uncharacterized protein</fullName>
    </submittedName>
</protein>
<organism evidence="1 2">
    <name type="scientific">Yoonia rosea</name>
    <dbReference type="NCBI Taxonomy" id="287098"/>
    <lineage>
        <taxon>Bacteria</taxon>
        <taxon>Pseudomonadati</taxon>
        <taxon>Pseudomonadota</taxon>
        <taxon>Alphaproteobacteria</taxon>
        <taxon>Rhodobacterales</taxon>
        <taxon>Paracoccaceae</taxon>
        <taxon>Yoonia</taxon>
    </lineage>
</organism>
<accession>A0A1R3WUJ6</accession>
<evidence type="ECO:0000313" key="1">
    <source>
        <dbReference type="EMBL" id="SIT81268.1"/>
    </source>
</evidence>
<evidence type="ECO:0000313" key="2">
    <source>
        <dbReference type="Proteomes" id="UP000186997"/>
    </source>
</evidence>
<dbReference type="EMBL" id="FTPR01000001">
    <property type="protein sequence ID" value="SIT81268.1"/>
    <property type="molecule type" value="Genomic_DNA"/>
</dbReference>
<dbReference type="STRING" id="287098.SAMN05421665_1244"/>
<dbReference type="AlphaFoldDB" id="A0A1R3WUJ6"/>
<sequence>MKHHILNTFTLDRIGEKVKLKRGTPVFEEQANMSQARKIEALQRPAVGFGWLRMYGLSSERQSLETPPQSRDADGRLVRTIAAWAVVAEEVGLEVYL</sequence>
<gene>
    <name evidence="1" type="ORF">SAMN05421665_1244</name>
</gene>
<dbReference type="Proteomes" id="UP000186997">
    <property type="component" value="Unassembled WGS sequence"/>
</dbReference>
<reference evidence="2" key="1">
    <citation type="submission" date="2017-01" db="EMBL/GenBank/DDBJ databases">
        <authorList>
            <person name="Varghese N."/>
            <person name="Submissions S."/>
        </authorList>
    </citation>
    <scope>NUCLEOTIDE SEQUENCE [LARGE SCALE GENOMIC DNA]</scope>
    <source>
        <strain evidence="2">DSM 29591</strain>
    </source>
</reference>